<dbReference type="RefSeq" id="WP_014373579.1">
    <property type="nucleotide sequence ID" value="NC_016940.1"/>
</dbReference>
<evidence type="ECO:0000313" key="8">
    <source>
        <dbReference type="EMBL" id="AFC23335.1"/>
    </source>
</evidence>
<dbReference type="InterPro" id="IPR012430">
    <property type="entry name" value="TMEM43_fam"/>
</dbReference>
<evidence type="ECO:0000256" key="7">
    <source>
        <dbReference type="SAM" id="Phobius"/>
    </source>
</evidence>
<evidence type="ECO:0000313" key="9">
    <source>
        <dbReference type="Proteomes" id="UP000007519"/>
    </source>
</evidence>
<keyword evidence="9" id="KW-1185">Reference proteome</keyword>
<name>H6KZ51_SAPGL</name>
<dbReference type="STRING" id="984262.SGRA_0596"/>
<feature type="transmembrane region" description="Helical" evidence="7">
    <location>
        <begin position="341"/>
        <end position="360"/>
    </location>
</feature>
<dbReference type="Proteomes" id="UP000007519">
    <property type="component" value="Chromosome"/>
</dbReference>
<dbReference type="GO" id="GO:0071763">
    <property type="term" value="P:nuclear membrane organization"/>
    <property type="evidence" value="ECO:0007669"/>
    <property type="project" value="TreeGrafter"/>
</dbReference>
<dbReference type="EMBL" id="CP002831">
    <property type="protein sequence ID" value="AFC23335.1"/>
    <property type="molecule type" value="Genomic_DNA"/>
</dbReference>
<keyword evidence="4" id="KW-0256">Endoplasmic reticulum</keyword>
<keyword evidence="6 7" id="KW-0472">Membrane</keyword>
<evidence type="ECO:0000256" key="6">
    <source>
        <dbReference type="ARBA" id="ARBA00023136"/>
    </source>
</evidence>
<feature type="transmembrane region" description="Helical" evidence="7">
    <location>
        <begin position="278"/>
        <end position="303"/>
    </location>
</feature>
<dbReference type="GO" id="GO:0006629">
    <property type="term" value="P:lipid metabolic process"/>
    <property type="evidence" value="ECO:0007669"/>
    <property type="project" value="TreeGrafter"/>
</dbReference>
<keyword evidence="3 7" id="KW-0812">Transmembrane</keyword>
<evidence type="ECO:0000256" key="3">
    <source>
        <dbReference type="ARBA" id="ARBA00022692"/>
    </source>
</evidence>
<dbReference type="PANTHER" id="PTHR13416:SF2">
    <property type="entry name" value="TRANSMEMBRANE PROTEIN 43"/>
    <property type="match status" value="1"/>
</dbReference>
<accession>H6KZ51</accession>
<organism evidence="8 9">
    <name type="scientific">Saprospira grandis (strain Lewin)</name>
    <dbReference type="NCBI Taxonomy" id="984262"/>
    <lineage>
        <taxon>Bacteria</taxon>
        <taxon>Pseudomonadati</taxon>
        <taxon>Bacteroidota</taxon>
        <taxon>Saprospiria</taxon>
        <taxon>Saprospirales</taxon>
        <taxon>Saprospiraceae</taxon>
        <taxon>Saprospira</taxon>
    </lineage>
</organism>
<keyword evidence="5 7" id="KW-1133">Transmembrane helix</keyword>
<dbReference type="Pfam" id="PF07787">
    <property type="entry name" value="TMEM43"/>
    <property type="match status" value="1"/>
</dbReference>
<protein>
    <submittedName>
        <fullName evidence="8">Uncharacterized protein</fullName>
    </submittedName>
</protein>
<dbReference type="AlphaFoldDB" id="H6KZ51"/>
<dbReference type="OrthoDB" id="273988at2"/>
<dbReference type="HOGENOM" id="CLU_042602_1_1_10"/>
<dbReference type="eggNOG" id="COG0810">
    <property type="taxonomic scope" value="Bacteria"/>
</dbReference>
<feature type="transmembrane region" description="Helical" evidence="7">
    <location>
        <begin position="12"/>
        <end position="38"/>
    </location>
</feature>
<reference evidence="8 9" key="1">
    <citation type="journal article" date="2012" name="Stand. Genomic Sci.">
        <title>Complete genome sequencing and analysis of Saprospira grandis str. Lewin, a predatory marine bacterium.</title>
        <authorList>
            <person name="Saw J.H."/>
            <person name="Yuryev A."/>
            <person name="Kanbe M."/>
            <person name="Hou S."/>
            <person name="Young A.G."/>
            <person name="Aizawa S."/>
            <person name="Alam M."/>
        </authorList>
    </citation>
    <scope>NUCLEOTIDE SEQUENCE [LARGE SCALE GENOMIC DNA]</scope>
    <source>
        <strain evidence="8 9">Lewin</strain>
    </source>
</reference>
<dbReference type="PANTHER" id="PTHR13416">
    <property type="match status" value="1"/>
</dbReference>
<dbReference type="GO" id="GO:0012505">
    <property type="term" value="C:endomembrane system"/>
    <property type="evidence" value="ECO:0007669"/>
    <property type="project" value="UniProtKB-SubCell"/>
</dbReference>
<feature type="transmembrane region" description="Helical" evidence="7">
    <location>
        <begin position="315"/>
        <end position="335"/>
    </location>
</feature>
<evidence type="ECO:0000256" key="4">
    <source>
        <dbReference type="ARBA" id="ARBA00022824"/>
    </source>
</evidence>
<sequence length="367" mass="40592">MSYREVTHKSWFSRIINSFLGVLFGFLFFLGSFFLLFWNEGRVNLAKVAKTAQEITAGGRAEQGQLIALSGKMTASASLGDSYLKAGNYLYLNRTVEMYAWKEDKDSKTKKNIGGSETTTTDYSYRKVWTSSPENSSNFKVDGYHNPSMSISGEELRAKEIEMEGFRLEQPEDLSLTSEELSLSQSMLKGQSGVVWASDRYLFSGRGSLEAPKVGDLRISYEALPSPSPQLTLFAAYASSASLAPFSNNKVNGFYRALKGDKEQAVDYLQTEHNTIRWILRGLGFFLMWMGLAMISGPVSVFLDLVPIAGRISRALVGFASFLISAVLSTVTIIVSLIIHSWIALIITILLLAGGIVYYLKSKKKAA</sequence>
<dbReference type="KEGG" id="sgn:SGRA_0596"/>
<evidence type="ECO:0000256" key="5">
    <source>
        <dbReference type="ARBA" id="ARBA00022989"/>
    </source>
</evidence>
<proteinExistence type="predicted"/>
<evidence type="ECO:0000256" key="2">
    <source>
        <dbReference type="ARBA" id="ARBA00004586"/>
    </source>
</evidence>
<evidence type="ECO:0000256" key="1">
    <source>
        <dbReference type="ARBA" id="ARBA00004127"/>
    </source>
</evidence>
<comment type="subcellular location">
    <subcellularLocation>
        <location evidence="1">Endomembrane system</location>
        <topology evidence="1">Multi-pass membrane protein</topology>
    </subcellularLocation>
    <subcellularLocation>
        <location evidence="2">Endoplasmic reticulum membrane</location>
    </subcellularLocation>
</comment>
<gene>
    <name evidence="8" type="ordered locus">SGRA_0596</name>
</gene>